<dbReference type="EMBL" id="BPLQ01015253">
    <property type="protein sequence ID" value="GIY86848.1"/>
    <property type="molecule type" value="Genomic_DNA"/>
</dbReference>
<sequence length="123" mass="14120">MTSIVKEISSMRVSSVLNRNAKEYGKQYMTDNCEDTCWNSDQGTPQWVLLNFSHDVTVEELLIQFQGGFAGKECWIEGKSDGVMNKISSIYPEDTNTFQISFYNFAIENLIFKTTFTVNINLY</sequence>
<dbReference type="AlphaFoldDB" id="A0AAV4WWZ6"/>
<proteinExistence type="predicted"/>
<dbReference type="InterPro" id="IPR008979">
    <property type="entry name" value="Galactose-bd-like_sf"/>
</dbReference>
<comment type="caution">
    <text evidence="1">The sequence shown here is derived from an EMBL/GenBank/DDBJ whole genome shotgun (WGS) entry which is preliminary data.</text>
</comment>
<dbReference type="Gene3D" id="2.60.120.260">
    <property type="entry name" value="Galactose-binding domain-like"/>
    <property type="match status" value="1"/>
</dbReference>
<organism evidence="1 2">
    <name type="scientific">Caerostris darwini</name>
    <dbReference type="NCBI Taxonomy" id="1538125"/>
    <lineage>
        <taxon>Eukaryota</taxon>
        <taxon>Metazoa</taxon>
        <taxon>Ecdysozoa</taxon>
        <taxon>Arthropoda</taxon>
        <taxon>Chelicerata</taxon>
        <taxon>Arachnida</taxon>
        <taxon>Araneae</taxon>
        <taxon>Araneomorphae</taxon>
        <taxon>Entelegynae</taxon>
        <taxon>Araneoidea</taxon>
        <taxon>Araneidae</taxon>
        <taxon>Caerostris</taxon>
    </lineage>
</organism>
<accession>A0AAV4WWZ6</accession>
<dbReference type="Proteomes" id="UP001054837">
    <property type="component" value="Unassembled WGS sequence"/>
</dbReference>
<keyword evidence="1" id="KW-0675">Receptor</keyword>
<evidence type="ECO:0000313" key="2">
    <source>
        <dbReference type="Proteomes" id="UP001054837"/>
    </source>
</evidence>
<name>A0AAV4WWZ6_9ARAC</name>
<reference evidence="1 2" key="1">
    <citation type="submission" date="2021-06" db="EMBL/GenBank/DDBJ databases">
        <title>Caerostris darwini draft genome.</title>
        <authorList>
            <person name="Kono N."/>
            <person name="Arakawa K."/>
        </authorList>
    </citation>
    <scope>NUCLEOTIDE SEQUENCE [LARGE SCALE GENOMIC DNA]</scope>
</reference>
<keyword evidence="2" id="KW-1185">Reference proteome</keyword>
<dbReference type="SUPFAM" id="SSF49785">
    <property type="entry name" value="Galactose-binding domain-like"/>
    <property type="match status" value="1"/>
</dbReference>
<gene>
    <name evidence="1" type="primary">nr2c2ap</name>
    <name evidence="1" type="ORF">CDAR_258121</name>
</gene>
<evidence type="ECO:0000313" key="1">
    <source>
        <dbReference type="EMBL" id="GIY86848.1"/>
    </source>
</evidence>
<protein>
    <submittedName>
        <fullName evidence="1">Nuclear receptor 2C2-associated protein</fullName>
    </submittedName>
</protein>